<evidence type="ECO:0000313" key="3">
    <source>
        <dbReference type="EMBL" id="KAH7236178.1"/>
    </source>
</evidence>
<keyword evidence="4" id="KW-1185">Reference proteome</keyword>
<feature type="signal peptide" evidence="2">
    <location>
        <begin position="1"/>
        <end position="20"/>
    </location>
</feature>
<feature type="compositionally biased region" description="Basic and acidic residues" evidence="1">
    <location>
        <begin position="245"/>
        <end position="257"/>
    </location>
</feature>
<sequence>MYLGFWYLFNCPALSILVLATQGHVGRHIAEINRLDRREVNHPLHLSVLYPSLLQIFGECRNELAASIVELYRKMKSIARSMLADGGAKEIPQPAYSPHDSPMRFHHVWLVTLYCSQGVCDQVTGQDEVHVVACDHGKGATYIARLGCKAVATFLVVKGTVKVFDGRKAFSKMGLLLPPQFDGGPGLIERLLQALYTGSPSRMAGKSGSSGSSGVARALLRLRTGGAMLAMDMIASWGKENAETWRETKSDEDPMERKCKRNSFQTS</sequence>
<evidence type="ECO:0000256" key="2">
    <source>
        <dbReference type="SAM" id="SignalP"/>
    </source>
</evidence>
<keyword evidence="2" id="KW-0732">Signal</keyword>
<name>A0A8K0RR46_9HYPO</name>
<gene>
    <name evidence="3" type="ORF">BKA59DRAFT_459721</name>
</gene>
<dbReference type="EMBL" id="JAGPXF010000007">
    <property type="protein sequence ID" value="KAH7236178.1"/>
    <property type="molecule type" value="Genomic_DNA"/>
</dbReference>
<organism evidence="3 4">
    <name type="scientific">Fusarium tricinctum</name>
    <dbReference type="NCBI Taxonomy" id="61284"/>
    <lineage>
        <taxon>Eukaryota</taxon>
        <taxon>Fungi</taxon>
        <taxon>Dikarya</taxon>
        <taxon>Ascomycota</taxon>
        <taxon>Pezizomycotina</taxon>
        <taxon>Sordariomycetes</taxon>
        <taxon>Hypocreomycetidae</taxon>
        <taxon>Hypocreales</taxon>
        <taxon>Nectriaceae</taxon>
        <taxon>Fusarium</taxon>
        <taxon>Fusarium tricinctum species complex</taxon>
    </lineage>
</organism>
<feature type="region of interest" description="Disordered" evidence="1">
    <location>
        <begin position="245"/>
        <end position="267"/>
    </location>
</feature>
<reference evidence="3" key="1">
    <citation type="journal article" date="2021" name="Nat. Commun.">
        <title>Genetic determinants of endophytism in the Arabidopsis root mycobiome.</title>
        <authorList>
            <person name="Mesny F."/>
            <person name="Miyauchi S."/>
            <person name="Thiergart T."/>
            <person name="Pickel B."/>
            <person name="Atanasova L."/>
            <person name="Karlsson M."/>
            <person name="Huettel B."/>
            <person name="Barry K.W."/>
            <person name="Haridas S."/>
            <person name="Chen C."/>
            <person name="Bauer D."/>
            <person name="Andreopoulos W."/>
            <person name="Pangilinan J."/>
            <person name="LaButti K."/>
            <person name="Riley R."/>
            <person name="Lipzen A."/>
            <person name="Clum A."/>
            <person name="Drula E."/>
            <person name="Henrissat B."/>
            <person name="Kohler A."/>
            <person name="Grigoriev I.V."/>
            <person name="Martin F.M."/>
            <person name="Hacquard S."/>
        </authorList>
    </citation>
    <scope>NUCLEOTIDE SEQUENCE</scope>
    <source>
        <strain evidence="3">MPI-SDFR-AT-0068</strain>
    </source>
</reference>
<evidence type="ECO:0000313" key="4">
    <source>
        <dbReference type="Proteomes" id="UP000813427"/>
    </source>
</evidence>
<evidence type="ECO:0000256" key="1">
    <source>
        <dbReference type="SAM" id="MobiDB-lite"/>
    </source>
</evidence>
<feature type="chain" id="PRO_5035461752" evidence="2">
    <location>
        <begin position="21"/>
        <end position="267"/>
    </location>
</feature>
<dbReference type="Proteomes" id="UP000813427">
    <property type="component" value="Unassembled WGS sequence"/>
</dbReference>
<protein>
    <submittedName>
        <fullName evidence="3">Uncharacterized protein</fullName>
    </submittedName>
</protein>
<proteinExistence type="predicted"/>
<comment type="caution">
    <text evidence="3">The sequence shown here is derived from an EMBL/GenBank/DDBJ whole genome shotgun (WGS) entry which is preliminary data.</text>
</comment>
<dbReference type="AlphaFoldDB" id="A0A8K0RR46"/>
<accession>A0A8K0RR46</accession>